<evidence type="ECO:0000313" key="2">
    <source>
        <dbReference type="EMBL" id="OWM70989.1"/>
    </source>
</evidence>
<feature type="compositionally biased region" description="Polar residues" evidence="1">
    <location>
        <begin position="1"/>
        <end position="18"/>
    </location>
</feature>
<accession>A0A218WER8</accession>
<organism evidence="2 3">
    <name type="scientific">Punica granatum</name>
    <name type="common">Pomegranate</name>
    <dbReference type="NCBI Taxonomy" id="22663"/>
    <lineage>
        <taxon>Eukaryota</taxon>
        <taxon>Viridiplantae</taxon>
        <taxon>Streptophyta</taxon>
        <taxon>Embryophyta</taxon>
        <taxon>Tracheophyta</taxon>
        <taxon>Spermatophyta</taxon>
        <taxon>Magnoliopsida</taxon>
        <taxon>eudicotyledons</taxon>
        <taxon>Gunneridae</taxon>
        <taxon>Pentapetalae</taxon>
        <taxon>rosids</taxon>
        <taxon>malvids</taxon>
        <taxon>Myrtales</taxon>
        <taxon>Lythraceae</taxon>
        <taxon>Punica</taxon>
    </lineage>
</organism>
<dbReference type="EMBL" id="MTKT01004581">
    <property type="protein sequence ID" value="OWM70989.1"/>
    <property type="molecule type" value="Genomic_DNA"/>
</dbReference>
<protein>
    <submittedName>
        <fullName evidence="2">Uncharacterized protein</fullName>
    </submittedName>
</protein>
<dbReference type="Proteomes" id="UP000197138">
    <property type="component" value="Unassembled WGS sequence"/>
</dbReference>
<gene>
    <name evidence="2" type="ORF">CDL15_Pgr013170</name>
</gene>
<comment type="caution">
    <text evidence="2">The sequence shown here is derived from an EMBL/GenBank/DDBJ whole genome shotgun (WGS) entry which is preliminary data.</text>
</comment>
<dbReference type="AlphaFoldDB" id="A0A218WER8"/>
<evidence type="ECO:0000313" key="3">
    <source>
        <dbReference type="Proteomes" id="UP000197138"/>
    </source>
</evidence>
<feature type="region of interest" description="Disordered" evidence="1">
    <location>
        <begin position="1"/>
        <end position="42"/>
    </location>
</feature>
<name>A0A218WER8_PUNGR</name>
<proteinExistence type="predicted"/>
<evidence type="ECO:0000256" key="1">
    <source>
        <dbReference type="SAM" id="MobiDB-lite"/>
    </source>
</evidence>
<reference evidence="3" key="1">
    <citation type="journal article" date="2017" name="Plant J.">
        <title>The pomegranate (Punica granatum L.) genome and the genomics of punicalagin biosynthesis.</title>
        <authorList>
            <person name="Qin G."/>
            <person name="Xu C."/>
            <person name="Ming R."/>
            <person name="Tang H."/>
            <person name="Guyot R."/>
            <person name="Kramer E.M."/>
            <person name="Hu Y."/>
            <person name="Yi X."/>
            <person name="Qi Y."/>
            <person name="Xu X."/>
            <person name="Gao Z."/>
            <person name="Pan H."/>
            <person name="Jian J."/>
            <person name="Tian Y."/>
            <person name="Yue Z."/>
            <person name="Xu Y."/>
        </authorList>
    </citation>
    <scope>NUCLEOTIDE SEQUENCE [LARGE SCALE GENOMIC DNA]</scope>
    <source>
        <strain evidence="3">cv. Dabenzi</strain>
    </source>
</reference>
<sequence>MVLTRSQANSKANPTNSKANKHSNHPPDDAQPSGAVPGGPGIVLPPWVLNHDEQINSLPKAFRTEVQAMVVALRMLWLR</sequence>